<gene>
    <name evidence="1" type="ORF">LCGC14_0910240</name>
</gene>
<name>A0A0F9NYH5_9ZZZZ</name>
<evidence type="ECO:0000313" key="1">
    <source>
        <dbReference type="EMBL" id="KKN22914.1"/>
    </source>
</evidence>
<accession>A0A0F9NYH5</accession>
<organism evidence="1">
    <name type="scientific">marine sediment metagenome</name>
    <dbReference type="NCBI Taxonomy" id="412755"/>
    <lineage>
        <taxon>unclassified sequences</taxon>
        <taxon>metagenomes</taxon>
        <taxon>ecological metagenomes</taxon>
    </lineage>
</organism>
<comment type="caution">
    <text evidence="1">The sequence shown here is derived from an EMBL/GenBank/DDBJ whole genome shotgun (WGS) entry which is preliminary data.</text>
</comment>
<proteinExistence type="predicted"/>
<dbReference type="AlphaFoldDB" id="A0A0F9NYH5"/>
<sequence>MKIQIASEIFLEQLNTMKKILDLIAFKTDKKSDIYKYYKQEIMNYFYNSMKRVFKTLEKNKIIKQCSKKCSLRKGYSNCKCNGSGYINYENN</sequence>
<dbReference type="EMBL" id="LAZR01003018">
    <property type="protein sequence ID" value="KKN22914.1"/>
    <property type="molecule type" value="Genomic_DNA"/>
</dbReference>
<reference evidence="1" key="1">
    <citation type="journal article" date="2015" name="Nature">
        <title>Complex archaea that bridge the gap between prokaryotes and eukaryotes.</title>
        <authorList>
            <person name="Spang A."/>
            <person name="Saw J.H."/>
            <person name="Jorgensen S.L."/>
            <person name="Zaremba-Niedzwiedzka K."/>
            <person name="Martijn J."/>
            <person name="Lind A.E."/>
            <person name="van Eijk R."/>
            <person name="Schleper C."/>
            <person name="Guy L."/>
            <person name="Ettema T.J."/>
        </authorList>
    </citation>
    <scope>NUCLEOTIDE SEQUENCE</scope>
</reference>
<protein>
    <submittedName>
        <fullName evidence="1">Uncharacterized protein</fullName>
    </submittedName>
</protein>